<comment type="similarity">
    <text evidence="10">Belongs to the TRM5 / TYW2 family.</text>
</comment>
<dbReference type="InterPro" id="IPR025792">
    <property type="entry name" value="tRNA_Gua_MeTrfase_euk"/>
</dbReference>
<proteinExistence type="inferred from homology"/>
<feature type="domain" description="SAM-dependent methyltransferase TRM5/TYW2-type" evidence="12">
    <location>
        <begin position="153"/>
        <end position="421"/>
    </location>
</feature>
<dbReference type="EC" id="2.1.1.228" evidence="10"/>
<feature type="binding site" evidence="10">
    <location>
        <position position="336"/>
    </location>
    <ligand>
        <name>S-adenosyl-L-methionine</name>
        <dbReference type="ChEBI" id="CHEBI:59789"/>
    </ligand>
</feature>
<reference evidence="14" key="1">
    <citation type="submission" date="2025-08" db="UniProtKB">
        <authorList>
            <consortium name="RefSeq"/>
        </authorList>
    </citation>
    <scope>IDENTIFICATION</scope>
    <source>
        <tissue evidence="14">Whole Larva</tissue>
    </source>
</reference>
<dbReference type="GeneID" id="108564194"/>
<evidence type="ECO:0000256" key="11">
    <source>
        <dbReference type="SAM" id="MobiDB-lite"/>
    </source>
</evidence>
<comment type="function">
    <text evidence="10">Specifically methylates the N1 position of guanosine-37 in various cytoplasmic and mitochondrial tRNAs. Methylation is not dependent on the nature of the nucleoside 5' of the target nucleoside. This is the first step in the biosynthesis of wybutosine (yW), a modified base adjacent to the anticodon of tRNAs and required for accurate decoding.</text>
</comment>
<dbReference type="PANTHER" id="PTHR23245">
    <property type="entry name" value="TRNA METHYLTRANSFERASE"/>
    <property type="match status" value="1"/>
</dbReference>
<dbReference type="HAMAP" id="MF_03152">
    <property type="entry name" value="TRM5"/>
    <property type="match status" value="1"/>
</dbReference>
<gene>
    <name evidence="14" type="primary">LOC108564194</name>
</gene>
<dbReference type="Pfam" id="PF02475">
    <property type="entry name" value="TRM5-TYW2_MTfase"/>
    <property type="match status" value="1"/>
</dbReference>
<dbReference type="PANTHER" id="PTHR23245:SF36">
    <property type="entry name" value="TRNA (GUANINE(37)-N1)-METHYLTRANSFERASE"/>
    <property type="match status" value="1"/>
</dbReference>
<evidence type="ECO:0000259" key="12">
    <source>
        <dbReference type="PROSITE" id="PS51684"/>
    </source>
</evidence>
<evidence type="ECO:0000313" key="14">
    <source>
        <dbReference type="RefSeq" id="XP_017778636.1"/>
    </source>
</evidence>
<evidence type="ECO:0000256" key="4">
    <source>
        <dbReference type="ARBA" id="ARBA00022679"/>
    </source>
</evidence>
<evidence type="ECO:0000256" key="3">
    <source>
        <dbReference type="ARBA" id="ARBA00022603"/>
    </source>
</evidence>
<evidence type="ECO:0000256" key="2">
    <source>
        <dbReference type="ARBA" id="ARBA00022490"/>
    </source>
</evidence>
<comment type="catalytic activity">
    <reaction evidence="10">
        <text>guanosine(37) in tRNA + S-adenosyl-L-methionine = N(1)-methylguanosine(37) in tRNA + S-adenosyl-L-homocysteine + H(+)</text>
        <dbReference type="Rhea" id="RHEA:36899"/>
        <dbReference type="Rhea" id="RHEA-COMP:10145"/>
        <dbReference type="Rhea" id="RHEA-COMP:10147"/>
        <dbReference type="ChEBI" id="CHEBI:15378"/>
        <dbReference type="ChEBI" id="CHEBI:57856"/>
        <dbReference type="ChEBI" id="CHEBI:59789"/>
        <dbReference type="ChEBI" id="CHEBI:73542"/>
        <dbReference type="ChEBI" id="CHEBI:74269"/>
        <dbReference type="EC" id="2.1.1.228"/>
    </reaction>
</comment>
<feature type="binding site" evidence="10">
    <location>
        <position position="242"/>
    </location>
    <ligand>
        <name>S-adenosyl-L-methionine</name>
        <dbReference type="ChEBI" id="CHEBI:59789"/>
    </ligand>
</feature>
<protein>
    <recommendedName>
        <fullName evidence="10">tRNA (guanine(37)-N1)-methyltransferase</fullName>
        <ecNumber evidence="10">2.1.1.228</ecNumber>
    </recommendedName>
    <alternativeName>
        <fullName evidence="10">M1G-methyltransferase</fullName>
    </alternativeName>
    <alternativeName>
        <fullName evidence="10">tRNA [GM37] methyltransferase</fullName>
    </alternativeName>
    <alternativeName>
        <fullName evidence="10">tRNA methyltransferase 5 homolog</fullName>
    </alternativeName>
</protein>
<dbReference type="Gene3D" id="3.40.50.150">
    <property type="entry name" value="Vaccinia Virus protein VP39"/>
    <property type="match status" value="1"/>
</dbReference>
<name>A0ABM1MVN6_NICVS</name>
<feature type="region of interest" description="Disordered" evidence="11">
    <location>
        <begin position="428"/>
        <end position="455"/>
    </location>
</feature>
<dbReference type="InterPro" id="IPR056744">
    <property type="entry name" value="TRM5/TYW2-like_N"/>
</dbReference>
<organism evidence="13 14">
    <name type="scientific">Nicrophorus vespilloides</name>
    <name type="common">Boreal carrion beetle</name>
    <dbReference type="NCBI Taxonomy" id="110193"/>
    <lineage>
        <taxon>Eukaryota</taxon>
        <taxon>Metazoa</taxon>
        <taxon>Ecdysozoa</taxon>
        <taxon>Arthropoda</taxon>
        <taxon>Hexapoda</taxon>
        <taxon>Insecta</taxon>
        <taxon>Pterygota</taxon>
        <taxon>Neoptera</taxon>
        <taxon>Endopterygota</taxon>
        <taxon>Coleoptera</taxon>
        <taxon>Polyphaga</taxon>
        <taxon>Staphyliniformia</taxon>
        <taxon>Silphidae</taxon>
        <taxon>Nicrophorinae</taxon>
        <taxon>Nicrophorus</taxon>
    </lineage>
</organism>
<evidence type="ECO:0000256" key="9">
    <source>
        <dbReference type="ARBA" id="ARBA00045951"/>
    </source>
</evidence>
<dbReference type="PROSITE" id="PS51684">
    <property type="entry name" value="SAM_MT_TRM5_TYW2"/>
    <property type="match status" value="1"/>
</dbReference>
<dbReference type="Pfam" id="PF25133">
    <property type="entry name" value="TYW2_N_2"/>
    <property type="match status" value="1"/>
</dbReference>
<feature type="binding site" evidence="10">
    <location>
        <begin position="308"/>
        <end position="309"/>
    </location>
    <ligand>
        <name>S-adenosyl-L-methionine</name>
        <dbReference type="ChEBI" id="CHEBI:59789"/>
    </ligand>
</feature>
<dbReference type="InterPro" id="IPR056743">
    <property type="entry name" value="TRM5-TYW2-like_MTfase"/>
</dbReference>
<comment type="similarity">
    <text evidence="1">Belongs to the class I-like SAM-binding methyltransferase superfamily. TRM5/TYW2 family.</text>
</comment>
<dbReference type="InterPro" id="IPR030382">
    <property type="entry name" value="MeTrfase_TRM5/TYW2"/>
</dbReference>
<dbReference type="Gene3D" id="3.30.300.110">
    <property type="entry name" value="Met-10+ protein-like domains"/>
    <property type="match status" value="1"/>
</dbReference>
<feature type="compositionally biased region" description="Basic and acidic residues" evidence="11">
    <location>
        <begin position="446"/>
        <end position="455"/>
    </location>
</feature>
<evidence type="ECO:0000256" key="7">
    <source>
        <dbReference type="ARBA" id="ARBA00023128"/>
    </source>
</evidence>
<comment type="subcellular location">
    <subcellularLocation>
        <location evidence="10">Mitochondrion matrix</location>
    </subcellularLocation>
    <subcellularLocation>
        <location evidence="10">Nucleus</location>
    </subcellularLocation>
    <subcellularLocation>
        <location evidence="10">Cytoplasm</location>
    </subcellularLocation>
    <text evidence="10">Predominantly in the mitochondria and in the nucleus.</text>
</comment>
<dbReference type="RefSeq" id="XP_017778636.1">
    <property type="nucleotide sequence ID" value="XM_017923147.1"/>
</dbReference>
<evidence type="ECO:0000256" key="10">
    <source>
        <dbReference type="HAMAP-Rule" id="MF_03152"/>
    </source>
</evidence>
<sequence>MRGARAFLDFCTKFRKIFSPASGMEEALKPPSLVANMKVLDKELFNKEIELPYIGVADNKVSDILPKMKKYLLRVDHYKPISRLDDNIVLFLNPLKVGRWEDLEETDRNYLVGKNIDAHLFKFHKEVLKYNNYSAEDVLRAVLPKDKEGMASFTKIGHIVHVNLREHLLPYKNVIGEVLFDKVSGCRTVVNKVNMIDNTYRNFQMEILCGEEDFVAKLKENKCTFEFDFSKVYWNSRLCTEHERIVDLVGTEDVLFDVFAGVGPFSVPVAKKKCPVFANDLNPESYKWLKHNAKINKIGDNLSMSNKDGKDFILNEVKDKLLGFVKERKRVFVVMNLPALAVEFLGAFNGLYSDVQRVEMDTPPTIYVYCFAKGEEPEEIARRLVVENFGWDVSAKILEVFRVRTVSSMKEMMRVAIRLDEDILWGSKKRKSSDGEDILQNKKNRGNGEEEGKEM</sequence>
<dbReference type="SUPFAM" id="SSF53335">
    <property type="entry name" value="S-adenosyl-L-methionine-dependent methyltransferases"/>
    <property type="match status" value="1"/>
</dbReference>
<evidence type="ECO:0000256" key="6">
    <source>
        <dbReference type="ARBA" id="ARBA00022694"/>
    </source>
</evidence>
<keyword evidence="6 10" id="KW-0819">tRNA processing</keyword>
<keyword evidence="13" id="KW-1185">Reference proteome</keyword>
<keyword evidence="7 10" id="KW-0496">Mitochondrion</keyword>
<keyword evidence="3 10" id="KW-0489">Methyltransferase</keyword>
<dbReference type="Proteomes" id="UP000695000">
    <property type="component" value="Unplaced"/>
</dbReference>
<keyword evidence="8 10" id="KW-0539">Nucleus</keyword>
<dbReference type="InterPro" id="IPR029063">
    <property type="entry name" value="SAM-dependent_MTases_sf"/>
</dbReference>
<evidence type="ECO:0000256" key="8">
    <source>
        <dbReference type="ARBA" id="ARBA00023242"/>
    </source>
</evidence>
<accession>A0ABM1MVN6</accession>
<evidence type="ECO:0000256" key="1">
    <source>
        <dbReference type="ARBA" id="ARBA00009775"/>
    </source>
</evidence>
<comment type="subunit">
    <text evidence="10">Monomer.</text>
</comment>
<keyword evidence="2 10" id="KW-0963">Cytoplasm</keyword>
<evidence type="ECO:0000313" key="13">
    <source>
        <dbReference type="Proteomes" id="UP000695000"/>
    </source>
</evidence>
<keyword evidence="5 10" id="KW-0949">S-adenosyl-L-methionine</keyword>
<feature type="binding site" evidence="10">
    <location>
        <begin position="280"/>
        <end position="281"/>
    </location>
    <ligand>
        <name>S-adenosyl-L-methionine</name>
        <dbReference type="ChEBI" id="CHEBI:59789"/>
    </ligand>
</feature>
<comment type="function">
    <text evidence="9">Involved in mitochondrial tRNA methylation. Specifically methylates the N1 position of guanosine-37 in various tRNAs. Methylation is not dependent on the nature of the nucleoside 5' of the target nucleoside. This is the first step in the biosynthesis of wybutosine (yW), a modified base adjacent to the anticodon of tRNAs and required for accurate decoding.</text>
</comment>
<evidence type="ECO:0000256" key="5">
    <source>
        <dbReference type="ARBA" id="ARBA00022691"/>
    </source>
</evidence>
<keyword evidence="4 10" id="KW-0808">Transferase</keyword>